<dbReference type="InterPro" id="IPR035979">
    <property type="entry name" value="RBD_domain_sf"/>
</dbReference>
<accession>A0ABP9XP95</accession>
<feature type="region of interest" description="Disordered" evidence="1">
    <location>
        <begin position="207"/>
        <end position="242"/>
    </location>
</feature>
<feature type="domain" description="YTH" evidence="2">
    <location>
        <begin position="482"/>
        <end position="589"/>
    </location>
</feature>
<evidence type="ECO:0000313" key="3">
    <source>
        <dbReference type="EMBL" id="GAA5796589.1"/>
    </source>
</evidence>
<dbReference type="InterPro" id="IPR007275">
    <property type="entry name" value="YTH_domain"/>
</dbReference>
<dbReference type="Gene3D" id="3.10.590.10">
    <property type="entry name" value="ph1033 like domains"/>
    <property type="match status" value="1"/>
</dbReference>
<evidence type="ECO:0000256" key="1">
    <source>
        <dbReference type="SAM" id="MobiDB-lite"/>
    </source>
</evidence>
<dbReference type="PROSITE" id="PS50882">
    <property type="entry name" value="YTH"/>
    <property type="match status" value="1"/>
</dbReference>
<comment type="caution">
    <text evidence="3">The sequence shown here is derived from an EMBL/GenBank/DDBJ whole genome shotgun (WGS) entry which is preliminary data.</text>
</comment>
<name>A0ABP9XP95_9FUNG</name>
<feature type="compositionally biased region" description="Basic and acidic residues" evidence="1">
    <location>
        <begin position="1"/>
        <end position="10"/>
    </location>
</feature>
<dbReference type="InterPro" id="IPR012677">
    <property type="entry name" value="Nucleotide-bd_a/b_plait_sf"/>
</dbReference>
<keyword evidence="4" id="KW-1185">Reference proteome</keyword>
<dbReference type="EMBL" id="BAABUJ010000006">
    <property type="protein sequence ID" value="GAA5796589.1"/>
    <property type="molecule type" value="Genomic_DNA"/>
</dbReference>
<proteinExistence type="predicted"/>
<gene>
    <name evidence="3" type="ORF">HPULCUR_001962</name>
</gene>
<feature type="region of interest" description="Disordered" evidence="1">
    <location>
        <begin position="106"/>
        <end position="126"/>
    </location>
</feature>
<feature type="region of interest" description="Disordered" evidence="1">
    <location>
        <begin position="1"/>
        <end position="39"/>
    </location>
</feature>
<reference evidence="3 4" key="1">
    <citation type="submission" date="2024-04" db="EMBL/GenBank/DDBJ databases">
        <title>genome sequences of Mucor flavus KT1a and Helicostylum pulchrum KT1b strains isolation_sourced from the surface of a dry-aged beef.</title>
        <authorList>
            <person name="Toyotome T."/>
            <person name="Hosono M."/>
            <person name="Torimaru M."/>
            <person name="Fukuda K."/>
            <person name="Mikami N."/>
        </authorList>
    </citation>
    <scope>NUCLEOTIDE SEQUENCE [LARGE SCALE GENOMIC DNA]</scope>
    <source>
        <strain evidence="3 4">KT1b</strain>
    </source>
</reference>
<dbReference type="Proteomes" id="UP001476247">
    <property type="component" value="Unassembled WGS sequence"/>
</dbReference>
<feature type="compositionally biased region" description="Polar residues" evidence="1">
    <location>
        <begin position="218"/>
        <end position="242"/>
    </location>
</feature>
<dbReference type="SMART" id="SM00360">
    <property type="entry name" value="RRM"/>
    <property type="match status" value="1"/>
</dbReference>
<sequence length="589" mass="67923">MSQSRQREDSSQSSYLSIIMYSDEHGETTVEGDEEKEQLPNGVYEEYYEDAVFEIDNLPTEHHSPSSSPDMQVRYYVPTNEAPHGLSRSVDVNESFMRSMILSTENNNSQEFDPTTTPTPDNQVSNSHLPIFNNTIIDDMIYSQSAPVTSFLYNYFQKYSTESPKPIHQNDHQSMKEEVIHLVTVSKTSSLHDIPSREGSTVTITKSPVQEKEPMFTKNDSVTSQPEQSDAPPSSFPISSHNETENNLQMVTNSQSTVVVDDSVDAWNSFSAAHLDTRNRLSLWKSGIERLHDTRDNDIHSVGFVSNVMVYAVPMIVSDISSKTKYRDVQSHFIDSNVLSVRYVNKIHCAYITYVNYEEMLKAVFKYNGSVLKGKTIYCRPSFFEEMEKDNELCSKLLLRRSQHSTKKQTAKRISFIPELNGISQYESKNTVKRYTVSLSQYHPQYLSSYDRHQNFRSRYPYYASKTVPIIRLLSTRTYFPSHYVIIKPWLKLDVLASKKYQYWSVSLKKACQLNYLFKNSNEVNLIFSVKGTKSYQGYAVMKSEVLDLKLLTSRDTVGTMFQDTGFQFKTQANGRPWRYAFRVDWKNT</sequence>
<dbReference type="SUPFAM" id="SSF54928">
    <property type="entry name" value="RNA-binding domain, RBD"/>
    <property type="match status" value="1"/>
</dbReference>
<protein>
    <recommendedName>
        <fullName evidence="2">YTH domain-containing protein</fullName>
    </recommendedName>
</protein>
<dbReference type="CDD" id="cd00590">
    <property type="entry name" value="RRM_SF"/>
    <property type="match status" value="1"/>
</dbReference>
<dbReference type="Pfam" id="PF04146">
    <property type="entry name" value="YTH"/>
    <property type="match status" value="1"/>
</dbReference>
<evidence type="ECO:0000259" key="2">
    <source>
        <dbReference type="PROSITE" id="PS50882"/>
    </source>
</evidence>
<dbReference type="InterPro" id="IPR000504">
    <property type="entry name" value="RRM_dom"/>
</dbReference>
<evidence type="ECO:0000313" key="4">
    <source>
        <dbReference type="Proteomes" id="UP001476247"/>
    </source>
</evidence>
<dbReference type="Gene3D" id="3.30.70.330">
    <property type="match status" value="1"/>
</dbReference>
<organism evidence="3 4">
    <name type="scientific">Helicostylum pulchrum</name>
    <dbReference type="NCBI Taxonomy" id="562976"/>
    <lineage>
        <taxon>Eukaryota</taxon>
        <taxon>Fungi</taxon>
        <taxon>Fungi incertae sedis</taxon>
        <taxon>Mucoromycota</taxon>
        <taxon>Mucoromycotina</taxon>
        <taxon>Mucoromycetes</taxon>
        <taxon>Mucorales</taxon>
        <taxon>Mucorineae</taxon>
        <taxon>Mucoraceae</taxon>
        <taxon>Helicostylum</taxon>
    </lineage>
</organism>